<dbReference type="RefSeq" id="YP_003858416.1">
    <property type="nucleotide sequence ID" value="NC_014467.1"/>
</dbReference>
<reference evidence="1 2" key="1">
    <citation type="journal article" date="2010" name="Virol. J.">
        <title>Genomes of the T4-related bacteriophages as windows on microbial genome evolution.</title>
        <authorList>
            <person name="Petrov V.M."/>
            <person name="Ratnayaka S."/>
            <person name="Nolan J.M."/>
            <person name="Miller E.S."/>
            <person name="Karam J.D."/>
        </authorList>
    </citation>
    <scope>NUCLEOTIDE SEQUENCE [LARGE SCALE GENOMIC DNA]</scope>
</reference>
<name>D9ICH7_BPRB1</name>
<organism evidence="1 2">
    <name type="scientific">Escherichia phage RB16</name>
    <dbReference type="NCBI Taxonomy" id="2681599"/>
    <lineage>
        <taxon>Viruses</taxon>
        <taxon>Duplodnaviria</taxon>
        <taxon>Heunggongvirae</taxon>
        <taxon>Uroviricota</taxon>
        <taxon>Caudoviricetes</taxon>
        <taxon>Pantevenvirales</taxon>
        <taxon>Straboviridae</taxon>
        <taxon>Pseudotevenvirus</taxon>
        <taxon>Pseudotevenvirus RB16</taxon>
    </lineage>
</organism>
<dbReference type="KEGG" id="vg:9712857"/>
<keyword evidence="2" id="KW-1185">Reference proteome</keyword>
<gene>
    <name evidence="1" type="ORF">RB16p116</name>
</gene>
<accession>D9ICH7</accession>
<dbReference type="Proteomes" id="UP000001091">
    <property type="component" value="Segment"/>
</dbReference>
<proteinExistence type="predicted"/>
<evidence type="ECO:0000313" key="1">
    <source>
        <dbReference type="EMBL" id="ADJ55420.1"/>
    </source>
</evidence>
<sequence length="95" mass="10909">MTYNDLVAGNAYKVASANLLKDYSNTKPEDVGYLLVEVRFVDGGYNCFYWDKSFSYCLFGTKFKSDYLLKSEAMLKENNPVFYAFAESVKHIFGH</sequence>
<protein>
    <submittedName>
        <fullName evidence="1">Conserved hypothetical phage protein</fullName>
    </submittedName>
</protein>
<dbReference type="GeneID" id="9712857"/>
<dbReference type="EMBL" id="HM134276">
    <property type="protein sequence ID" value="ADJ55420.1"/>
    <property type="molecule type" value="Genomic_DNA"/>
</dbReference>
<evidence type="ECO:0000313" key="2">
    <source>
        <dbReference type="Proteomes" id="UP000001091"/>
    </source>
</evidence>
<organismHost>
    <name type="scientific">Escherichia coli</name>
    <dbReference type="NCBI Taxonomy" id="562"/>
</organismHost>